<keyword evidence="3" id="KW-0378">Hydrolase</keyword>
<dbReference type="GO" id="GO:0008233">
    <property type="term" value="F:peptidase activity"/>
    <property type="evidence" value="ECO:0007669"/>
    <property type="project" value="UniProtKB-KW"/>
</dbReference>
<organism evidence="5 7">
    <name type="scientific">Neorhodopirellula pilleata</name>
    <dbReference type="NCBI Taxonomy" id="2714738"/>
    <lineage>
        <taxon>Bacteria</taxon>
        <taxon>Pseudomonadati</taxon>
        <taxon>Planctomycetota</taxon>
        <taxon>Planctomycetia</taxon>
        <taxon>Pirellulales</taxon>
        <taxon>Pirellulaceae</taxon>
        <taxon>Neorhodopirellula</taxon>
    </lineage>
</organism>
<feature type="domain" description="Prohead serine protease" evidence="4">
    <location>
        <begin position="36"/>
        <end position="192"/>
    </location>
</feature>
<evidence type="ECO:0000256" key="2">
    <source>
        <dbReference type="ARBA" id="ARBA00022670"/>
    </source>
</evidence>
<evidence type="ECO:0000313" key="7">
    <source>
        <dbReference type="Proteomes" id="UP000316213"/>
    </source>
</evidence>
<comment type="caution">
    <text evidence="5">The sequence shown here is derived from an EMBL/GenBank/DDBJ whole genome shotgun (WGS) entry which is preliminary data.</text>
</comment>
<keyword evidence="1" id="KW-1188">Viral release from host cell</keyword>
<evidence type="ECO:0000259" key="4">
    <source>
        <dbReference type="Pfam" id="PF04586"/>
    </source>
</evidence>
<evidence type="ECO:0000313" key="6">
    <source>
        <dbReference type="EMBL" id="TWT91452.1"/>
    </source>
</evidence>
<accession>A0A5C5ZYN0</accession>
<name>A0A5C5ZYN0_9BACT</name>
<evidence type="ECO:0000313" key="5">
    <source>
        <dbReference type="EMBL" id="TWT91403.1"/>
    </source>
</evidence>
<dbReference type="GO" id="GO:0006508">
    <property type="term" value="P:proteolysis"/>
    <property type="evidence" value="ECO:0007669"/>
    <property type="project" value="UniProtKB-KW"/>
</dbReference>
<dbReference type="RefSeq" id="WP_146581313.1">
    <property type="nucleotide sequence ID" value="NZ_SJPM01000015.1"/>
</dbReference>
<dbReference type="EMBL" id="SJPM01000015">
    <property type="protein sequence ID" value="TWT91403.1"/>
    <property type="molecule type" value="Genomic_DNA"/>
</dbReference>
<dbReference type="InterPro" id="IPR054613">
    <property type="entry name" value="Peptidase_S78_dom"/>
</dbReference>
<evidence type="ECO:0000256" key="1">
    <source>
        <dbReference type="ARBA" id="ARBA00022612"/>
    </source>
</evidence>
<dbReference type="Proteomes" id="UP000316213">
    <property type="component" value="Unassembled WGS sequence"/>
</dbReference>
<dbReference type="Pfam" id="PF04586">
    <property type="entry name" value="Peptidase_S78"/>
    <property type="match status" value="1"/>
</dbReference>
<dbReference type="OrthoDB" id="272868at2"/>
<dbReference type="EMBL" id="SJPM01000015">
    <property type="protein sequence ID" value="TWT91452.1"/>
    <property type="molecule type" value="Genomic_DNA"/>
</dbReference>
<keyword evidence="7" id="KW-1185">Reference proteome</keyword>
<gene>
    <name evidence="5" type="ORF">Pla100_52530</name>
    <name evidence="6" type="ORF">Pla100_53020</name>
</gene>
<keyword evidence="2 5" id="KW-0645">Protease</keyword>
<protein>
    <submittedName>
        <fullName evidence="5">Caudovirus prohead protease</fullName>
    </submittedName>
</protein>
<proteinExistence type="predicted"/>
<sequence length="231" mass="25868">MPKTQTYTRPAHTAASRNEIRTAILPRSLAAIESRVDGESPMVIAGYGAVYYDPADPTTEYRIMPDFVERFRRGCFDTFLESKRDCYCAPYHDERRVLGRRSRLMNLTSDTRGLRYSVPHDPDDPDHTAIAAKIRRGDVSGSSIDFAAVAEEWRRDPETDAVIREVIEAEVFHLGPVVGEAYSGTTAEIRTDQRSGCDGWQLLLDRKAAFEAAETAGHDALLIEIDCLLLD</sequence>
<dbReference type="AlphaFoldDB" id="A0A5C5ZYN0"/>
<reference evidence="5 7" key="1">
    <citation type="submission" date="2019-02" db="EMBL/GenBank/DDBJ databases">
        <title>Deep-cultivation of Planctomycetes and their phenomic and genomic characterization uncovers novel biology.</title>
        <authorList>
            <person name="Wiegand S."/>
            <person name="Jogler M."/>
            <person name="Boedeker C."/>
            <person name="Pinto D."/>
            <person name="Vollmers J."/>
            <person name="Rivas-Marin E."/>
            <person name="Kohn T."/>
            <person name="Peeters S.H."/>
            <person name="Heuer A."/>
            <person name="Rast P."/>
            <person name="Oberbeckmann S."/>
            <person name="Bunk B."/>
            <person name="Jeske O."/>
            <person name="Meyerdierks A."/>
            <person name="Storesund J.E."/>
            <person name="Kallscheuer N."/>
            <person name="Luecker S."/>
            <person name="Lage O.M."/>
            <person name="Pohl T."/>
            <person name="Merkel B.J."/>
            <person name="Hornburger P."/>
            <person name="Mueller R.-W."/>
            <person name="Bruemmer F."/>
            <person name="Labrenz M."/>
            <person name="Spormann A.M."/>
            <person name="Op Den Camp H."/>
            <person name="Overmann J."/>
            <person name="Amann R."/>
            <person name="Jetten M.S.M."/>
            <person name="Mascher T."/>
            <person name="Medema M.H."/>
            <person name="Devos D.P."/>
            <person name="Kaster A.-K."/>
            <person name="Ovreas L."/>
            <person name="Rohde M."/>
            <person name="Galperin M.Y."/>
            <person name="Jogler C."/>
        </authorList>
    </citation>
    <scope>NUCLEOTIDE SEQUENCE [LARGE SCALE GENOMIC DNA]</scope>
    <source>
        <strain evidence="5 7">Pla100</strain>
    </source>
</reference>
<evidence type="ECO:0000256" key="3">
    <source>
        <dbReference type="ARBA" id="ARBA00022801"/>
    </source>
</evidence>